<reference evidence="2 3" key="1">
    <citation type="submission" date="2019-03" db="EMBL/GenBank/DDBJ databases">
        <title>First draft genome of Liparis tanakae, snailfish: a comprehensive survey of snailfish specific genes.</title>
        <authorList>
            <person name="Kim W."/>
            <person name="Song I."/>
            <person name="Jeong J.-H."/>
            <person name="Kim D."/>
            <person name="Kim S."/>
            <person name="Ryu S."/>
            <person name="Song J.Y."/>
            <person name="Lee S.K."/>
        </authorList>
    </citation>
    <scope>NUCLEOTIDE SEQUENCE [LARGE SCALE GENOMIC DNA]</scope>
    <source>
        <tissue evidence="2">Muscle</tissue>
    </source>
</reference>
<evidence type="ECO:0000313" key="3">
    <source>
        <dbReference type="Proteomes" id="UP000314294"/>
    </source>
</evidence>
<keyword evidence="3" id="KW-1185">Reference proteome</keyword>
<name>A0A4Z2G0Q0_9TELE</name>
<proteinExistence type="predicted"/>
<dbReference type="AlphaFoldDB" id="A0A4Z2G0Q0"/>
<organism evidence="2 3">
    <name type="scientific">Liparis tanakae</name>
    <name type="common">Tanaka's snailfish</name>
    <dbReference type="NCBI Taxonomy" id="230148"/>
    <lineage>
        <taxon>Eukaryota</taxon>
        <taxon>Metazoa</taxon>
        <taxon>Chordata</taxon>
        <taxon>Craniata</taxon>
        <taxon>Vertebrata</taxon>
        <taxon>Euteleostomi</taxon>
        <taxon>Actinopterygii</taxon>
        <taxon>Neopterygii</taxon>
        <taxon>Teleostei</taxon>
        <taxon>Neoteleostei</taxon>
        <taxon>Acanthomorphata</taxon>
        <taxon>Eupercaria</taxon>
        <taxon>Perciformes</taxon>
        <taxon>Cottioidei</taxon>
        <taxon>Cottales</taxon>
        <taxon>Liparidae</taxon>
        <taxon>Liparis</taxon>
    </lineage>
</organism>
<gene>
    <name evidence="2" type="ORF">EYF80_043380</name>
</gene>
<evidence type="ECO:0000313" key="2">
    <source>
        <dbReference type="EMBL" id="TNN46414.1"/>
    </source>
</evidence>
<dbReference type="EMBL" id="SRLO01000789">
    <property type="protein sequence ID" value="TNN46414.1"/>
    <property type="molecule type" value="Genomic_DNA"/>
</dbReference>
<feature type="compositionally biased region" description="Basic and acidic residues" evidence="1">
    <location>
        <begin position="83"/>
        <end position="93"/>
    </location>
</feature>
<feature type="region of interest" description="Disordered" evidence="1">
    <location>
        <begin position="68"/>
        <end position="105"/>
    </location>
</feature>
<accession>A0A4Z2G0Q0</accession>
<evidence type="ECO:0000256" key="1">
    <source>
        <dbReference type="SAM" id="MobiDB-lite"/>
    </source>
</evidence>
<sequence>MLSWLHGAAALQASVVLKSHSKTAGRIHLQHFRSASTRKHHTSPVMTSTLCTTASALQGLPSIGQLRRLADPSVSHGRTTSKRKSEESLERAGKSSRTRSPNCSRTSSGCLVIDMDARSSDGCRHTSSGCVIIDSDAGSSSVYIISDSPGNTRHRRQCIHWDQWRTGLSWTSPVEDWSLRLLVGSLRAAAAAASRCRLSAAAHAGYHFILYSTPLI</sequence>
<dbReference type="Proteomes" id="UP000314294">
    <property type="component" value="Unassembled WGS sequence"/>
</dbReference>
<protein>
    <submittedName>
        <fullName evidence="2">Uncharacterized protein</fullName>
    </submittedName>
</protein>
<comment type="caution">
    <text evidence="2">The sequence shown here is derived from an EMBL/GenBank/DDBJ whole genome shotgun (WGS) entry which is preliminary data.</text>
</comment>